<name>A0A0G0I366_9BACT</name>
<dbReference type="CDD" id="cd22231">
    <property type="entry name" value="RHH_NikR_HicB-like"/>
    <property type="match status" value="1"/>
</dbReference>
<organism evidence="2 3">
    <name type="scientific">Berkelbacteria bacterium GW2011_GWA1_36_9</name>
    <dbReference type="NCBI Taxonomy" id="1618331"/>
    <lineage>
        <taxon>Bacteria</taxon>
        <taxon>Candidatus Berkelbacteria</taxon>
    </lineage>
</organism>
<dbReference type="Gene3D" id="1.10.1220.10">
    <property type="entry name" value="Met repressor-like"/>
    <property type="match status" value="1"/>
</dbReference>
<comment type="caution">
    <text evidence="2">The sequence shown here is derived from an EMBL/GenBank/DDBJ whole genome shotgun (WGS) entry which is preliminary data.</text>
</comment>
<reference evidence="2 3" key="1">
    <citation type="journal article" date="2015" name="Nature">
        <title>rRNA introns, odd ribosomes, and small enigmatic genomes across a large radiation of phyla.</title>
        <authorList>
            <person name="Brown C.T."/>
            <person name="Hug L.A."/>
            <person name="Thomas B.C."/>
            <person name="Sharon I."/>
            <person name="Castelle C.J."/>
            <person name="Singh A."/>
            <person name="Wilkins M.J."/>
            <person name="Williams K.H."/>
            <person name="Banfield J.F."/>
        </authorList>
    </citation>
    <scope>NUCLEOTIDE SEQUENCE [LARGE SCALE GENOMIC DNA]</scope>
</reference>
<dbReference type="InterPro" id="IPR010985">
    <property type="entry name" value="Ribbon_hlx_hlx"/>
</dbReference>
<sequence>MRTKIINISIPGQLLSDADKLAEKEYRTRSELFREALRSYILTRQNLSQIYNYGETQAKKQKISPENLNRKIASFRKN</sequence>
<gene>
    <name evidence="2" type="ORF">US31_C0002G0039</name>
</gene>
<evidence type="ECO:0000259" key="1">
    <source>
        <dbReference type="Pfam" id="PF01402"/>
    </source>
</evidence>
<evidence type="ECO:0000313" key="3">
    <source>
        <dbReference type="Proteomes" id="UP000034508"/>
    </source>
</evidence>
<dbReference type="InterPro" id="IPR013321">
    <property type="entry name" value="Arc_rbn_hlx_hlx"/>
</dbReference>
<dbReference type="EMBL" id="LBSM01000002">
    <property type="protein sequence ID" value="KKQ18694.1"/>
    <property type="molecule type" value="Genomic_DNA"/>
</dbReference>
<protein>
    <recommendedName>
        <fullName evidence="1">Ribbon-helix-helix protein CopG domain-containing protein</fullName>
    </recommendedName>
</protein>
<feature type="domain" description="Ribbon-helix-helix protein CopG" evidence="1">
    <location>
        <begin position="5"/>
        <end position="42"/>
    </location>
</feature>
<dbReference type="SUPFAM" id="SSF47598">
    <property type="entry name" value="Ribbon-helix-helix"/>
    <property type="match status" value="1"/>
</dbReference>
<dbReference type="Proteomes" id="UP000034508">
    <property type="component" value="Unassembled WGS sequence"/>
</dbReference>
<proteinExistence type="predicted"/>
<dbReference type="InterPro" id="IPR002145">
    <property type="entry name" value="CopG"/>
</dbReference>
<dbReference type="GO" id="GO:0006355">
    <property type="term" value="P:regulation of DNA-templated transcription"/>
    <property type="evidence" value="ECO:0007669"/>
    <property type="project" value="InterPro"/>
</dbReference>
<dbReference type="Pfam" id="PF01402">
    <property type="entry name" value="RHH_1"/>
    <property type="match status" value="1"/>
</dbReference>
<accession>A0A0G0I366</accession>
<evidence type="ECO:0000313" key="2">
    <source>
        <dbReference type="EMBL" id="KKQ18694.1"/>
    </source>
</evidence>
<dbReference type="AlphaFoldDB" id="A0A0G0I366"/>